<accession>A0A1M7ZB67</accession>
<dbReference type="GO" id="GO:0008168">
    <property type="term" value="F:methyltransferase activity"/>
    <property type="evidence" value="ECO:0007669"/>
    <property type="project" value="UniProtKB-KW"/>
</dbReference>
<dbReference type="EMBL" id="FRXN01000002">
    <property type="protein sequence ID" value="SHO62069.1"/>
    <property type="molecule type" value="Genomic_DNA"/>
</dbReference>
<proteinExistence type="predicted"/>
<dbReference type="SUPFAM" id="SSF53335">
    <property type="entry name" value="S-adenosyl-L-methionine-dependent methyltransferases"/>
    <property type="match status" value="1"/>
</dbReference>
<dbReference type="STRING" id="1073327.SAMN04488108_1839"/>
<dbReference type="PANTHER" id="PTHR43861">
    <property type="entry name" value="TRANS-ACONITATE 2-METHYLTRANSFERASE-RELATED"/>
    <property type="match status" value="1"/>
</dbReference>
<dbReference type="GO" id="GO:0032259">
    <property type="term" value="P:methylation"/>
    <property type="evidence" value="ECO:0007669"/>
    <property type="project" value="UniProtKB-KW"/>
</dbReference>
<keyword evidence="1" id="KW-0808">Transferase</keyword>
<dbReference type="Proteomes" id="UP000184609">
    <property type="component" value="Unassembled WGS sequence"/>
</dbReference>
<evidence type="ECO:0000313" key="2">
    <source>
        <dbReference type="Proteomes" id="UP000184609"/>
    </source>
</evidence>
<dbReference type="Gene3D" id="3.40.50.150">
    <property type="entry name" value="Vaccinia Virus protein VP39"/>
    <property type="match status" value="1"/>
</dbReference>
<dbReference type="Pfam" id="PF13489">
    <property type="entry name" value="Methyltransf_23"/>
    <property type="match status" value="1"/>
</dbReference>
<dbReference type="AlphaFoldDB" id="A0A1M7ZB67"/>
<organism evidence="1 2">
    <name type="scientific">Algoriphagus zhangzhouensis</name>
    <dbReference type="NCBI Taxonomy" id="1073327"/>
    <lineage>
        <taxon>Bacteria</taxon>
        <taxon>Pseudomonadati</taxon>
        <taxon>Bacteroidota</taxon>
        <taxon>Cytophagia</taxon>
        <taxon>Cytophagales</taxon>
        <taxon>Cyclobacteriaceae</taxon>
        <taxon>Algoriphagus</taxon>
    </lineage>
</organism>
<reference evidence="2" key="1">
    <citation type="submission" date="2016-12" db="EMBL/GenBank/DDBJ databases">
        <authorList>
            <person name="Varghese N."/>
            <person name="Submissions S."/>
        </authorList>
    </citation>
    <scope>NUCLEOTIDE SEQUENCE [LARGE SCALE GENOMIC DNA]</scope>
    <source>
        <strain evidence="2">DSM 25035</strain>
    </source>
</reference>
<protein>
    <submittedName>
        <fullName evidence="1">Methyltransferase domain-containing protein</fullName>
    </submittedName>
</protein>
<keyword evidence="1" id="KW-0489">Methyltransferase</keyword>
<evidence type="ECO:0000313" key="1">
    <source>
        <dbReference type="EMBL" id="SHO62069.1"/>
    </source>
</evidence>
<dbReference type="PANTHER" id="PTHR43861:SF6">
    <property type="entry name" value="METHYLTRANSFERASE TYPE 11"/>
    <property type="match status" value="1"/>
</dbReference>
<name>A0A1M7ZB67_9BACT</name>
<keyword evidence="2" id="KW-1185">Reference proteome</keyword>
<dbReference type="InterPro" id="IPR029063">
    <property type="entry name" value="SAM-dependent_MTases_sf"/>
</dbReference>
<sequence>MYHQLTYLYLQYTLENKKIERLTKCPLCKSGLFLNHTEITDFAVSKESFILCKCTKCQLVFTNPRPTETAIQPYYDFPEYYSHNNEGKSLTSVIYGQVRNLAISKKYKLVESLNTEKSILDIGCGTGDFLKYVQDKGWTVKGLEPNKKARTQASEKLGVKVLKSLEKLDEKQKFGVITLFHVLEHIHELKKGLKSIITSLLSNGYIIIAVPNHESKDAEKYGKYWAGWDVPRHLYHFNDSSIEYLAEKYDLEIIDKKPMVFDSYYVSLLSEKYQNPEASVISNYSKSVIAGFKSNRAASKSGNYSSNLYILRKK</sequence>
<gene>
    <name evidence="1" type="ORF">SAMN04488108_1839</name>
</gene>
<dbReference type="CDD" id="cd02440">
    <property type="entry name" value="AdoMet_MTases"/>
    <property type="match status" value="1"/>
</dbReference>